<keyword evidence="1" id="KW-0812">Transmembrane</keyword>
<feature type="transmembrane region" description="Helical" evidence="1">
    <location>
        <begin position="187"/>
        <end position="210"/>
    </location>
</feature>
<reference evidence="4" key="1">
    <citation type="submission" date="2020-05" db="EMBL/GenBank/DDBJ databases">
        <title>Phylogenomic resolution of chytrid fungi.</title>
        <authorList>
            <person name="Stajich J.E."/>
            <person name="Amses K."/>
            <person name="Simmons R."/>
            <person name="Seto K."/>
            <person name="Myers J."/>
            <person name="Bonds A."/>
            <person name="Quandt C.A."/>
            <person name="Barry K."/>
            <person name="Liu P."/>
            <person name="Grigoriev I."/>
            <person name="Longcore J.E."/>
            <person name="James T.Y."/>
        </authorList>
    </citation>
    <scope>NUCLEOTIDE SEQUENCE</scope>
    <source>
        <strain evidence="4">JEL0379</strain>
    </source>
</reference>
<feature type="signal peptide" evidence="2">
    <location>
        <begin position="1"/>
        <end position="18"/>
    </location>
</feature>
<sequence length="211" mass="21902">MRFATLPVIASLLASAAAFQLCESDTTKGDALKTIGLNNAVTGFSIATDTGLKTYNPNVPVNITIPGTGTFQQILLYAATNRYSANHTGTWINLSSDYTTLDGTDPTSNPAGCAKYGAKATLSSKDSSDKKLPVTFQWLAPAQPTDSAVVFYAMVVKNSQLGYTALMTDNQLDGEVPYPAVVAKKNAAVGLAPASLAAGLVASIASAVLFL</sequence>
<dbReference type="EMBL" id="JADGJQ010000019">
    <property type="protein sequence ID" value="KAJ3179794.1"/>
    <property type="molecule type" value="Genomic_DNA"/>
</dbReference>
<keyword evidence="1" id="KW-1133">Transmembrane helix</keyword>
<gene>
    <name evidence="4" type="ORF">HDU87_002362</name>
</gene>
<feature type="domain" description="Reelin" evidence="3">
    <location>
        <begin position="44"/>
        <end position="160"/>
    </location>
</feature>
<evidence type="ECO:0000256" key="2">
    <source>
        <dbReference type="SAM" id="SignalP"/>
    </source>
</evidence>
<evidence type="ECO:0000313" key="5">
    <source>
        <dbReference type="Proteomes" id="UP001212152"/>
    </source>
</evidence>
<protein>
    <recommendedName>
        <fullName evidence="3">Reelin domain-containing protein</fullName>
    </recommendedName>
</protein>
<feature type="chain" id="PRO_5042165024" description="Reelin domain-containing protein" evidence="2">
    <location>
        <begin position="19"/>
        <end position="211"/>
    </location>
</feature>
<accession>A0AAD5TLM9</accession>
<comment type="caution">
    <text evidence="4">The sequence shown here is derived from an EMBL/GenBank/DDBJ whole genome shotgun (WGS) entry which is preliminary data.</text>
</comment>
<name>A0AAD5TLM9_9FUNG</name>
<keyword evidence="5" id="KW-1185">Reference proteome</keyword>
<keyword evidence="2" id="KW-0732">Signal</keyword>
<evidence type="ECO:0000259" key="3">
    <source>
        <dbReference type="Pfam" id="PF02014"/>
    </source>
</evidence>
<dbReference type="Pfam" id="PF02014">
    <property type="entry name" value="Reeler"/>
    <property type="match status" value="1"/>
</dbReference>
<organism evidence="4 5">
    <name type="scientific">Geranomyces variabilis</name>
    <dbReference type="NCBI Taxonomy" id="109894"/>
    <lineage>
        <taxon>Eukaryota</taxon>
        <taxon>Fungi</taxon>
        <taxon>Fungi incertae sedis</taxon>
        <taxon>Chytridiomycota</taxon>
        <taxon>Chytridiomycota incertae sedis</taxon>
        <taxon>Chytridiomycetes</taxon>
        <taxon>Spizellomycetales</taxon>
        <taxon>Powellomycetaceae</taxon>
        <taxon>Geranomyces</taxon>
    </lineage>
</organism>
<dbReference type="InterPro" id="IPR002861">
    <property type="entry name" value="Reeler_dom"/>
</dbReference>
<dbReference type="InterPro" id="IPR042307">
    <property type="entry name" value="Reeler_sf"/>
</dbReference>
<keyword evidence="1" id="KW-0472">Membrane</keyword>
<evidence type="ECO:0000313" key="4">
    <source>
        <dbReference type="EMBL" id="KAJ3179794.1"/>
    </source>
</evidence>
<dbReference type="Proteomes" id="UP001212152">
    <property type="component" value="Unassembled WGS sequence"/>
</dbReference>
<dbReference type="Gene3D" id="2.60.40.4060">
    <property type="entry name" value="Reeler domain"/>
    <property type="match status" value="1"/>
</dbReference>
<proteinExistence type="predicted"/>
<evidence type="ECO:0000256" key="1">
    <source>
        <dbReference type="SAM" id="Phobius"/>
    </source>
</evidence>
<dbReference type="AlphaFoldDB" id="A0AAD5TLM9"/>